<organism evidence="1 2">
    <name type="scientific">Azorhizobium oxalatiphilum</name>
    <dbReference type="NCBI Taxonomy" id="980631"/>
    <lineage>
        <taxon>Bacteria</taxon>
        <taxon>Pseudomonadati</taxon>
        <taxon>Pseudomonadota</taxon>
        <taxon>Alphaproteobacteria</taxon>
        <taxon>Hyphomicrobiales</taxon>
        <taxon>Xanthobacteraceae</taxon>
        <taxon>Azorhizobium</taxon>
    </lineage>
</organism>
<dbReference type="GO" id="GO:0019441">
    <property type="term" value="P:L-tryptophan catabolic process to kynurenine"/>
    <property type="evidence" value="ECO:0007669"/>
    <property type="project" value="InterPro"/>
</dbReference>
<protein>
    <submittedName>
        <fullName evidence="1">Cyclase</fullName>
    </submittedName>
</protein>
<reference evidence="1" key="1">
    <citation type="journal article" date="2014" name="Int. J. Syst. Evol. Microbiol.">
        <title>Complete genome sequence of Corynebacterium casei LMG S-19264T (=DSM 44701T), isolated from a smear-ripened cheese.</title>
        <authorList>
            <consortium name="US DOE Joint Genome Institute (JGI-PGF)"/>
            <person name="Walter F."/>
            <person name="Albersmeier A."/>
            <person name="Kalinowski J."/>
            <person name="Ruckert C."/>
        </authorList>
    </citation>
    <scope>NUCLEOTIDE SEQUENCE</scope>
    <source>
        <strain evidence="1">CCM 7897</strain>
    </source>
</reference>
<keyword evidence="2" id="KW-1185">Reference proteome</keyword>
<accession>A0A917CBR3</accession>
<sequence>MNIVTTAAKGDFQPEAWLGAANAARQIDLSHPMQKGMPIHPAHPPFHITLNNRHGDVLRCCGHSSSNELMVTSTHSSTHIDAICHVSEHGALYGKYEASEQQRGIDLFKVHGAETIAPIFRRGVLLDVAATRGVSALEPAYEITVADMEAAEKASGTTIQPGDIALVRTGWAQYWKESQRYLGLDSAGAPGPGVEAGHWLAARKPFSVGSDTSAFEVMNHHNITLEVHMILIAQNGIHIIENLNLEDLSGVAKGAFAFVAQPLRISGATGSPIRPLALL</sequence>
<dbReference type="Pfam" id="PF04199">
    <property type="entry name" value="Cyclase"/>
    <property type="match status" value="1"/>
</dbReference>
<dbReference type="SUPFAM" id="SSF102198">
    <property type="entry name" value="Putative cyclase"/>
    <property type="match status" value="1"/>
</dbReference>
<dbReference type="GO" id="GO:0004061">
    <property type="term" value="F:arylformamidase activity"/>
    <property type="evidence" value="ECO:0007669"/>
    <property type="project" value="InterPro"/>
</dbReference>
<gene>
    <name evidence="1" type="ORF">GCM10007301_48380</name>
</gene>
<proteinExistence type="predicted"/>
<dbReference type="Proteomes" id="UP000606044">
    <property type="component" value="Unassembled WGS sequence"/>
</dbReference>
<dbReference type="Gene3D" id="3.50.30.50">
    <property type="entry name" value="Putative cyclase"/>
    <property type="match status" value="1"/>
</dbReference>
<evidence type="ECO:0000313" key="2">
    <source>
        <dbReference type="Proteomes" id="UP000606044"/>
    </source>
</evidence>
<dbReference type="PANTHER" id="PTHR34861:SF10">
    <property type="entry name" value="CYCLASE"/>
    <property type="match status" value="1"/>
</dbReference>
<dbReference type="RefSeq" id="WP_188583452.1">
    <property type="nucleotide sequence ID" value="NZ_BMCT01000009.1"/>
</dbReference>
<dbReference type="AlphaFoldDB" id="A0A917CBR3"/>
<reference evidence="1" key="2">
    <citation type="submission" date="2020-09" db="EMBL/GenBank/DDBJ databases">
        <authorList>
            <person name="Sun Q."/>
            <person name="Sedlacek I."/>
        </authorList>
    </citation>
    <scope>NUCLEOTIDE SEQUENCE</scope>
    <source>
        <strain evidence="1">CCM 7897</strain>
    </source>
</reference>
<dbReference type="PANTHER" id="PTHR34861">
    <property type="match status" value="1"/>
</dbReference>
<comment type="caution">
    <text evidence="1">The sequence shown here is derived from an EMBL/GenBank/DDBJ whole genome shotgun (WGS) entry which is preliminary data.</text>
</comment>
<dbReference type="InterPro" id="IPR037175">
    <property type="entry name" value="KFase_sf"/>
</dbReference>
<dbReference type="EMBL" id="BMCT01000009">
    <property type="protein sequence ID" value="GGF82590.1"/>
    <property type="molecule type" value="Genomic_DNA"/>
</dbReference>
<dbReference type="InterPro" id="IPR007325">
    <property type="entry name" value="KFase/CYL"/>
</dbReference>
<name>A0A917CBR3_9HYPH</name>
<evidence type="ECO:0000313" key="1">
    <source>
        <dbReference type="EMBL" id="GGF82590.1"/>
    </source>
</evidence>